<feature type="region of interest" description="Disordered" evidence="1">
    <location>
        <begin position="39"/>
        <end position="72"/>
    </location>
</feature>
<dbReference type="AlphaFoldDB" id="A0A6N2LI38"/>
<accession>A0A6N2LI38</accession>
<evidence type="ECO:0000256" key="1">
    <source>
        <dbReference type="SAM" id="MobiDB-lite"/>
    </source>
</evidence>
<name>A0A6N2LI38_SALVM</name>
<organism evidence="2">
    <name type="scientific">Salix viminalis</name>
    <name type="common">Common osier</name>
    <name type="synonym">Basket willow</name>
    <dbReference type="NCBI Taxonomy" id="40686"/>
    <lineage>
        <taxon>Eukaryota</taxon>
        <taxon>Viridiplantae</taxon>
        <taxon>Streptophyta</taxon>
        <taxon>Embryophyta</taxon>
        <taxon>Tracheophyta</taxon>
        <taxon>Spermatophyta</taxon>
        <taxon>Magnoliopsida</taxon>
        <taxon>eudicotyledons</taxon>
        <taxon>Gunneridae</taxon>
        <taxon>Pentapetalae</taxon>
        <taxon>rosids</taxon>
        <taxon>fabids</taxon>
        <taxon>Malpighiales</taxon>
        <taxon>Salicaceae</taxon>
        <taxon>Saliceae</taxon>
        <taxon>Salix</taxon>
    </lineage>
</organism>
<gene>
    <name evidence="2" type="ORF">SVIM_LOCUS228245</name>
</gene>
<protein>
    <submittedName>
        <fullName evidence="2">Uncharacterized protein</fullName>
    </submittedName>
</protein>
<evidence type="ECO:0000313" key="2">
    <source>
        <dbReference type="EMBL" id="VFU40150.1"/>
    </source>
</evidence>
<sequence length="156" mass="17050">MDESFVDVSSSLDTESTHQSLFDRDAHIGFYYEDPSAIASSSSDPSLSSSSDNLSSLVSNRQTEDQPINVPSMIPDQYNIIERLARSGKKNPSFTSCCANGKIKLPAAPNTPQFLDDLLNPDKGSLSIKFRHNICAYNSMFAFTLMGAQIDNTVNS</sequence>
<proteinExistence type="predicted"/>
<dbReference type="EMBL" id="CAADRP010001541">
    <property type="protein sequence ID" value="VFU40150.1"/>
    <property type="molecule type" value="Genomic_DNA"/>
</dbReference>
<reference evidence="2" key="1">
    <citation type="submission" date="2019-03" db="EMBL/GenBank/DDBJ databases">
        <authorList>
            <person name="Mank J."/>
            <person name="Almeida P."/>
        </authorList>
    </citation>
    <scope>NUCLEOTIDE SEQUENCE</scope>
    <source>
        <strain evidence="2">78183</strain>
    </source>
</reference>
<feature type="compositionally biased region" description="Low complexity" evidence="1">
    <location>
        <begin position="39"/>
        <end position="60"/>
    </location>
</feature>